<evidence type="ECO:0000256" key="1">
    <source>
        <dbReference type="SAM" id="MobiDB-lite"/>
    </source>
</evidence>
<dbReference type="OrthoDB" id="245715at2759"/>
<dbReference type="AlphaFoldDB" id="A0A3R7RJW1"/>
<dbReference type="EMBL" id="MKKU01000628">
    <property type="protein sequence ID" value="RNF05667.1"/>
    <property type="molecule type" value="Genomic_DNA"/>
</dbReference>
<dbReference type="Proteomes" id="UP000284403">
    <property type="component" value="Unassembled WGS sequence"/>
</dbReference>
<name>A0A3R7RJW1_9TRYP</name>
<accession>A0A3R7RJW1</accession>
<feature type="region of interest" description="Disordered" evidence="1">
    <location>
        <begin position="218"/>
        <end position="237"/>
    </location>
</feature>
<feature type="compositionally biased region" description="Basic and acidic residues" evidence="1">
    <location>
        <begin position="226"/>
        <end position="237"/>
    </location>
</feature>
<organism evidence="2 3">
    <name type="scientific">Trypanosoma conorhini</name>
    <dbReference type="NCBI Taxonomy" id="83891"/>
    <lineage>
        <taxon>Eukaryota</taxon>
        <taxon>Discoba</taxon>
        <taxon>Euglenozoa</taxon>
        <taxon>Kinetoplastea</taxon>
        <taxon>Metakinetoplastina</taxon>
        <taxon>Trypanosomatida</taxon>
        <taxon>Trypanosomatidae</taxon>
        <taxon>Trypanosoma</taxon>
    </lineage>
</organism>
<evidence type="ECO:0000313" key="2">
    <source>
        <dbReference type="EMBL" id="RNF05667.1"/>
    </source>
</evidence>
<protein>
    <submittedName>
        <fullName evidence="2">Copper-transporting ATPase-like protein</fullName>
    </submittedName>
</protein>
<reference evidence="2 3" key="1">
    <citation type="journal article" date="2018" name="BMC Genomics">
        <title>Genomic comparison of Trypanosoma conorhini and Trypanosoma rangeli to Trypanosoma cruzi strains of high and low virulence.</title>
        <authorList>
            <person name="Bradwell K.R."/>
            <person name="Koparde V.N."/>
            <person name="Matveyev A.V."/>
            <person name="Serrano M.G."/>
            <person name="Alves J.M."/>
            <person name="Parikh H."/>
            <person name="Huang B."/>
            <person name="Lee V."/>
            <person name="Espinosa-Alvarez O."/>
            <person name="Ortiz P.A."/>
            <person name="Costa-Martins A.G."/>
            <person name="Teixeira M.M."/>
            <person name="Buck G.A."/>
        </authorList>
    </citation>
    <scope>NUCLEOTIDE SEQUENCE [LARGE SCALE GENOMIC DNA]</scope>
    <source>
        <strain evidence="2 3">025E</strain>
    </source>
</reference>
<sequence>MAQCEPVPTGTEAALRASAAFIDPPRFDAAQPTERRRLPHELREQQLVGHLLRLKELQVERMSLTERNAQCLLAQIRARITAQKHKEAASRSLALRRRLQDILRAPTIAGGAEAAHRTRPLSSSETVSSADVGALCALTGCCSAGFEDRNSLLEKVVVRIAGGNPSNSATASLLQTLACWLQSNYVAVFPARYLPTAYTIAASQLQCSADDKLREAASHAAQQAQHRREERKREQEARRTQLLRAKERLERAEQHAFSVRKRIFLLHEWIMGKRRLPTGQLLNPVICAEVLHRIRADLAVGEMDFLLQLTVDNGSALISTTAHNSLLSHSSAHP</sequence>
<comment type="caution">
    <text evidence="2">The sequence shown here is derived from an EMBL/GenBank/DDBJ whole genome shotgun (WGS) entry which is preliminary data.</text>
</comment>
<proteinExistence type="predicted"/>
<dbReference type="GeneID" id="40321357"/>
<dbReference type="RefSeq" id="XP_029225294.1">
    <property type="nucleotide sequence ID" value="XM_029374605.1"/>
</dbReference>
<evidence type="ECO:0000313" key="3">
    <source>
        <dbReference type="Proteomes" id="UP000284403"/>
    </source>
</evidence>
<gene>
    <name evidence="2" type="ORF">Tco025E_07746</name>
</gene>
<keyword evidence="3" id="KW-1185">Reference proteome</keyword>